<accession>A0ABQ8UUR0</accession>
<dbReference type="InterPro" id="IPR000608">
    <property type="entry name" value="UBC"/>
</dbReference>
<dbReference type="EMBL" id="JAPMOS010000001">
    <property type="protein sequence ID" value="KAJ4462853.1"/>
    <property type="molecule type" value="Genomic_DNA"/>
</dbReference>
<dbReference type="CDD" id="cd23808">
    <property type="entry name" value="UBCc_UBE2W"/>
    <property type="match status" value="1"/>
</dbReference>
<feature type="compositionally biased region" description="Acidic residues" evidence="1">
    <location>
        <begin position="29"/>
        <end position="39"/>
    </location>
</feature>
<name>A0ABQ8UUR0_9EUKA</name>
<evidence type="ECO:0000313" key="3">
    <source>
        <dbReference type="EMBL" id="KAJ4462853.1"/>
    </source>
</evidence>
<feature type="domain" description="UBC core" evidence="2">
    <location>
        <begin position="61"/>
        <end position="207"/>
    </location>
</feature>
<sequence>MPRGKKRTQPEEVPERKRRTTRRTKRAIEEDEAEEEAPEEPFVPPTRPMVDHRPLPVLSPVAQRRLMKELESLVKNPVEFATIDAKDDNLARMIANLTGPAGTIYAGEHFVLQFTFPATYPIDSPEVVFLPPHVPMHKHIYSVGHICLSSLYDQWSPTLGIRGVLLSIISMLASSPRKERPADDADYARECTLNPKDTSWAFHDDRC</sequence>
<evidence type="ECO:0000259" key="2">
    <source>
        <dbReference type="PROSITE" id="PS50127"/>
    </source>
</evidence>
<proteinExistence type="predicted"/>
<dbReference type="SMART" id="SM00212">
    <property type="entry name" value="UBCc"/>
    <property type="match status" value="1"/>
</dbReference>
<protein>
    <submittedName>
        <fullName evidence="3">Ubiquitin-conjugating enzyme E2 W</fullName>
    </submittedName>
</protein>
<gene>
    <name evidence="3" type="ORF">PAPYR_50</name>
</gene>
<evidence type="ECO:0000256" key="1">
    <source>
        <dbReference type="SAM" id="MobiDB-lite"/>
    </source>
</evidence>
<dbReference type="InterPro" id="IPR016135">
    <property type="entry name" value="UBQ-conjugating_enzyme/RWD"/>
</dbReference>
<comment type="caution">
    <text evidence="3">The sequence shown here is derived from an EMBL/GenBank/DDBJ whole genome shotgun (WGS) entry which is preliminary data.</text>
</comment>
<dbReference type="Proteomes" id="UP001141327">
    <property type="component" value="Unassembled WGS sequence"/>
</dbReference>
<dbReference type="Pfam" id="PF00179">
    <property type="entry name" value="UQ_con"/>
    <property type="match status" value="1"/>
</dbReference>
<feature type="region of interest" description="Disordered" evidence="1">
    <location>
        <begin position="1"/>
        <end position="51"/>
    </location>
</feature>
<reference evidence="3" key="1">
    <citation type="journal article" date="2022" name="bioRxiv">
        <title>Genomics of Preaxostyla Flagellates Illuminates Evolutionary Transitions and the Path Towards Mitochondrial Loss.</title>
        <authorList>
            <person name="Novak L.V.F."/>
            <person name="Treitli S.C."/>
            <person name="Pyrih J."/>
            <person name="Halakuc P."/>
            <person name="Pipaliya S.V."/>
            <person name="Vacek V."/>
            <person name="Brzon O."/>
            <person name="Soukal P."/>
            <person name="Eme L."/>
            <person name="Dacks J.B."/>
            <person name="Karnkowska A."/>
            <person name="Elias M."/>
            <person name="Hampl V."/>
        </authorList>
    </citation>
    <scope>NUCLEOTIDE SEQUENCE</scope>
    <source>
        <strain evidence="3">RCP-MX</strain>
    </source>
</reference>
<dbReference type="Gene3D" id="3.10.110.10">
    <property type="entry name" value="Ubiquitin Conjugating Enzyme"/>
    <property type="match status" value="1"/>
</dbReference>
<dbReference type="SUPFAM" id="SSF54495">
    <property type="entry name" value="UBC-like"/>
    <property type="match status" value="1"/>
</dbReference>
<dbReference type="PANTHER" id="PTHR24067">
    <property type="entry name" value="UBIQUITIN-CONJUGATING ENZYME E2"/>
    <property type="match status" value="1"/>
</dbReference>
<dbReference type="InterPro" id="IPR050113">
    <property type="entry name" value="Ub_conjugating_enzyme"/>
</dbReference>
<dbReference type="PROSITE" id="PS50127">
    <property type="entry name" value="UBC_2"/>
    <property type="match status" value="1"/>
</dbReference>
<keyword evidence="4" id="KW-1185">Reference proteome</keyword>
<organism evidence="3 4">
    <name type="scientific">Paratrimastix pyriformis</name>
    <dbReference type="NCBI Taxonomy" id="342808"/>
    <lineage>
        <taxon>Eukaryota</taxon>
        <taxon>Metamonada</taxon>
        <taxon>Preaxostyla</taxon>
        <taxon>Paratrimastigidae</taxon>
        <taxon>Paratrimastix</taxon>
    </lineage>
</organism>
<evidence type="ECO:0000313" key="4">
    <source>
        <dbReference type="Proteomes" id="UP001141327"/>
    </source>
</evidence>
<feature type="compositionally biased region" description="Basic residues" evidence="1">
    <location>
        <begin position="16"/>
        <end position="25"/>
    </location>
</feature>